<dbReference type="Pfam" id="PF01498">
    <property type="entry name" value="HTH_Tnp_Tc3_2"/>
    <property type="match status" value="1"/>
</dbReference>
<feature type="domain" description="Transposase Tc1-like" evidence="3">
    <location>
        <begin position="63"/>
        <end position="129"/>
    </location>
</feature>
<dbReference type="EMBL" id="BGPR01059631">
    <property type="protein sequence ID" value="GBO35631.1"/>
    <property type="molecule type" value="Genomic_DNA"/>
</dbReference>
<dbReference type="InterPro" id="IPR009057">
    <property type="entry name" value="Homeodomain-like_sf"/>
</dbReference>
<dbReference type="SUPFAM" id="SSF46689">
    <property type="entry name" value="Homeodomain-like"/>
    <property type="match status" value="1"/>
</dbReference>
<accession>A0A4Y2WF78</accession>
<evidence type="ECO:0000313" key="6">
    <source>
        <dbReference type="EMBL" id="GBO35636.1"/>
    </source>
</evidence>
<dbReference type="Pfam" id="PF13384">
    <property type="entry name" value="HTH_23"/>
    <property type="match status" value="1"/>
</dbReference>
<dbReference type="AlphaFoldDB" id="A0A4Y2WF78"/>
<feature type="compositionally biased region" description="Basic and acidic residues" evidence="2">
    <location>
        <begin position="54"/>
        <end position="65"/>
    </location>
</feature>
<name>A0A4Y2WF78_ARAVE</name>
<gene>
    <name evidence="6" type="ORF">AVEN_120909_1</name>
    <name evidence="4" type="ORF">AVEN_267374_1</name>
    <name evidence="5" type="ORF">AVEN_86607_1</name>
</gene>
<evidence type="ECO:0000259" key="3">
    <source>
        <dbReference type="Pfam" id="PF01498"/>
    </source>
</evidence>
<dbReference type="GO" id="GO:0003677">
    <property type="term" value="F:DNA binding"/>
    <property type="evidence" value="ECO:0007669"/>
    <property type="project" value="InterPro"/>
</dbReference>
<dbReference type="EMBL" id="BGPR01059637">
    <property type="protein sequence ID" value="GBO35636.1"/>
    <property type="molecule type" value="Genomic_DNA"/>
</dbReference>
<dbReference type="Proteomes" id="UP000499080">
    <property type="component" value="Unassembled WGS sequence"/>
</dbReference>
<evidence type="ECO:0000313" key="5">
    <source>
        <dbReference type="EMBL" id="GBO35635.1"/>
    </source>
</evidence>
<comment type="subcellular location">
    <subcellularLocation>
        <location evidence="1">Nucleus</location>
    </subcellularLocation>
</comment>
<feature type="non-terminal residue" evidence="4">
    <location>
        <position position="1"/>
    </location>
</feature>
<feature type="region of interest" description="Disordered" evidence="2">
    <location>
        <begin position="37"/>
        <end position="65"/>
    </location>
</feature>
<comment type="caution">
    <text evidence="4">The sequence shown here is derived from an EMBL/GenBank/DDBJ whole genome shotgun (WGS) entry which is preliminary data.</text>
</comment>
<dbReference type="GO" id="GO:0005634">
    <property type="term" value="C:nucleus"/>
    <property type="evidence" value="ECO:0007669"/>
    <property type="project" value="UniProtKB-SubCell"/>
</dbReference>
<evidence type="ECO:0000313" key="4">
    <source>
        <dbReference type="EMBL" id="GBO35631.1"/>
    </source>
</evidence>
<evidence type="ECO:0000313" key="7">
    <source>
        <dbReference type="Proteomes" id="UP000499080"/>
    </source>
</evidence>
<proteinExistence type="predicted"/>
<reference evidence="4 7" key="1">
    <citation type="journal article" date="2019" name="Sci. Rep.">
        <title>Orb-weaving spider Araneus ventricosus genome elucidates the spidroin gene catalogue.</title>
        <authorList>
            <person name="Kono N."/>
            <person name="Nakamura H."/>
            <person name="Ohtoshi R."/>
            <person name="Moran D.A.P."/>
            <person name="Shinohara A."/>
            <person name="Yoshida Y."/>
            <person name="Fujiwara M."/>
            <person name="Mori M."/>
            <person name="Tomita M."/>
            <person name="Arakawa K."/>
        </authorList>
    </citation>
    <scope>NUCLEOTIDE SEQUENCE [LARGE SCALE GENOMIC DNA]</scope>
</reference>
<sequence length="183" mass="20595">LTEFVRGCVVGLREGGFSFSDIAERLGRNVSTVHDCWQQRSREGTASRRPGSGRPRDTTEREDRRVRRMAVAHRTASSAEIRAVVGATVTQLTVTNRLLQGQLRAIRPVVCIPLTPNHCRLRREWCEARAHRRLQPALTVPVLTDQVLQAWNPTPQTNIRCLYGTMHARLHACIQNSGGYTGY</sequence>
<dbReference type="InterPro" id="IPR002492">
    <property type="entry name" value="Transposase_Tc1-like"/>
</dbReference>
<dbReference type="EMBL" id="BGPR01059636">
    <property type="protein sequence ID" value="GBO35635.1"/>
    <property type="molecule type" value="Genomic_DNA"/>
</dbReference>
<keyword evidence="7" id="KW-1185">Reference proteome</keyword>
<dbReference type="GO" id="GO:0006313">
    <property type="term" value="P:DNA transposition"/>
    <property type="evidence" value="ECO:0007669"/>
    <property type="project" value="InterPro"/>
</dbReference>
<evidence type="ECO:0000256" key="1">
    <source>
        <dbReference type="ARBA" id="ARBA00004123"/>
    </source>
</evidence>
<dbReference type="OrthoDB" id="4843387at2759"/>
<organism evidence="4 7">
    <name type="scientific">Araneus ventricosus</name>
    <name type="common">Orbweaver spider</name>
    <name type="synonym">Epeira ventricosa</name>
    <dbReference type="NCBI Taxonomy" id="182803"/>
    <lineage>
        <taxon>Eukaryota</taxon>
        <taxon>Metazoa</taxon>
        <taxon>Ecdysozoa</taxon>
        <taxon>Arthropoda</taxon>
        <taxon>Chelicerata</taxon>
        <taxon>Arachnida</taxon>
        <taxon>Araneae</taxon>
        <taxon>Araneomorphae</taxon>
        <taxon>Entelegynae</taxon>
        <taxon>Araneoidea</taxon>
        <taxon>Araneidae</taxon>
        <taxon>Araneus</taxon>
    </lineage>
</organism>
<dbReference type="GO" id="GO:0015074">
    <property type="term" value="P:DNA integration"/>
    <property type="evidence" value="ECO:0007669"/>
    <property type="project" value="InterPro"/>
</dbReference>
<protein>
    <recommendedName>
        <fullName evidence="3">Transposase Tc1-like domain-containing protein</fullName>
    </recommendedName>
</protein>
<evidence type="ECO:0000256" key="2">
    <source>
        <dbReference type="SAM" id="MobiDB-lite"/>
    </source>
</evidence>